<evidence type="ECO:0000313" key="2">
    <source>
        <dbReference type="Proteomes" id="UP000001283"/>
    </source>
</evidence>
<organism evidence="1 2">
    <name type="scientific">Priestia megaterium (strain WSH-002)</name>
    <name type="common">Bacillus megaterium</name>
    <dbReference type="NCBI Taxonomy" id="1006007"/>
    <lineage>
        <taxon>Bacteria</taxon>
        <taxon>Bacillati</taxon>
        <taxon>Bacillota</taxon>
        <taxon>Bacilli</taxon>
        <taxon>Bacillales</taxon>
        <taxon>Bacillaceae</taxon>
        <taxon>Priestia</taxon>
    </lineage>
</organism>
<accession>A0A8D3X1L1</accession>
<gene>
    <name evidence="1" type="ORF">BMWSH_2323</name>
</gene>
<dbReference type="EMBL" id="CP003017">
    <property type="protein sequence ID" value="AEN89205.1"/>
    <property type="molecule type" value="Genomic_DNA"/>
</dbReference>
<dbReference type="AlphaFoldDB" id="A0A8D3X1L1"/>
<evidence type="ECO:0000313" key="1">
    <source>
        <dbReference type="EMBL" id="AEN89205.1"/>
    </source>
</evidence>
<dbReference type="KEGG" id="bmh:BMWSH_2323"/>
<protein>
    <submittedName>
        <fullName evidence="1">Uncharacterized protein</fullName>
    </submittedName>
</protein>
<reference evidence="1 2" key="1">
    <citation type="journal article" date="2011" name="J. Bacteriol.">
        <title>Complete genome sequence of the industrial strain Bacillus megaterium WSH-002.</title>
        <authorList>
            <person name="Liu L."/>
            <person name="Li Y."/>
            <person name="Zhang J."/>
            <person name="Zou W."/>
            <person name="Zhou Z."/>
            <person name="Liu J."/>
            <person name="Li X."/>
            <person name="Wang L."/>
            <person name="Chen J."/>
        </authorList>
    </citation>
    <scope>NUCLEOTIDE SEQUENCE [LARGE SCALE GENOMIC DNA]</scope>
    <source>
        <strain evidence="1 2">WSH-002</strain>
    </source>
</reference>
<dbReference type="Proteomes" id="UP000001283">
    <property type="component" value="Chromosome"/>
</dbReference>
<name>A0A8D3X1L1_PRIMW</name>
<sequence>MGLCLSKKPFNSYVNNLYTVLSFQCFYDENLFTNNIETLNMFKTK</sequence>
<proteinExistence type="predicted"/>